<keyword evidence="1" id="KW-0472">Membrane</keyword>
<organism evidence="2">
    <name type="scientific">viral metagenome</name>
    <dbReference type="NCBI Taxonomy" id="1070528"/>
    <lineage>
        <taxon>unclassified sequences</taxon>
        <taxon>metagenomes</taxon>
        <taxon>organismal metagenomes</taxon>
    </lineage>
</organism>
<sequence length="245" mass="26651">MADTQNSNVFTEVLGNLKGVEEKYIGPDYPYWKYIKMPSQIGMSDEGSLDALGKDINGLIGYVEVLVSGNSEASATGGPLGNKFFLKTGGKCTDTKTNADVDRYIYINNVPEGDIPFVSSGMGVSFSEFRGLIPGVMGNLGALNPMKIMQAFMAGSKPACQEVTMETIDVNNNKSTETHFVTTVDLQNTPPCMFQDGKNPITGASCVEAFTIPNIKDDVFTKAYYLSLGFLGILILYYLIKKHKK</sequence>
<feature type="transmembrane region" description="Helical" evidence="1">
    <location>
        <begin position="223"/>
        <end position="240"/>
    </location>
</feature>
<name>A0A6C0F3C4_9ZZZZ</name>
<evidence type="ECO:0000256" key="1">
    <source>
        <dbReference type="SAM" id="Phobius"/>
    </source>
</evidence>
<dbReference type="AlphaFoldDB" id="A0A6C0F3C4"/>
<proteinExistence type="predicted"/>
<dbReference type="EMBL" id="MN739031">
    <property type="protein sequence ID" value="QHT36136.1"/>
    <property type="molecule type" value="Genomic_DNA"/>
</dbReference>
<evidence type="ECO:0000313" key="2">
    <source>
        <dbReference type="EMBL" id="QHT36136.1"/>
    </source>
</evidence>
<accession>A0A6C0F3C4</accession>
<protein>
    <submittedName>
        <fullName evidence="2">Uncharacterized protein</fullName>
    </submittedName>
</protein>
<reference evidence="2" key="1">
    <citation type="journal article" date="2020" name="Nature">
        <title>Giant virus diversity and host interactions through global metagenomics.</title>
        <authorList>
            <person name="Schulz F."/>
            <person name="Roux S."/>
            <person name="Paez-Espino D."/>
            <person name="Jungbluth S."/>
            <person name="Walsh D.A."/>
            <person name="Denef V.J."/>
            <person name="McMahon K.D."/>
            <person name="Konstantinidis K.T."/>
            <person name="Eloe-Fadrosh E.A."/>
            <person name="Kyrpides N.C."/>
            <person name="Woyke T."/>
        </authorList>
    </citation>
    <scope>NUCLEOTIDE SEQUENCE</scope>
    <source>
        <strain evidence="2">GVMAG-M-3300009182-46</strain>
    </source>
</reference>
<keyword evidence="1" id="KW-1133">Transmembrane helix</keyword>
<keyword evidence="1" id="KW-0812">Transmembrane</keyword>